<evidence type="ECO:0000313" key="4">
    <source>
        <dbReference type="Proteomes" id="UP001218218"/>
    </source>
</evidence>
<dbReference type="Gene3D" id="3.40.970.10">
    <property type="entry name" value="Ribonuclease H1, N-terminal domain"/>
    <property type="match status" value="1"/>
</dbReference>
<protein>
    <recommendedName>
        <fullName evidence="2">Ribonuclease H1 N-terminal domain-containing protein</fullName>
    </recommendedName>
</protein>
<organism evidence="3 4">
    <name type="scientific">Mycena albidolilacea</name>
    <dbReference type="NCBI Taxonomy" id="1033008"/>
    <lineage>
        <taxon>Eukaryota</taxon>
        <taxon>Fungi</taxon>
        <taxon>Dikarya</taxon>
        <taxon>Basidiomycota</taxon>
        <taxon>Agaricomycotina</taxon>
        <taxon>Agaricomycetes</taxon>
        <taxon>Agaricomycetidae</taxon>
        <taxon>Agaricales</taxon>
        <taxon>Marasmiineae</taxon>
        <taxon>Mycenaceae</taxon>
        <taxon>Mycena</taxon>
    </lineage>
</organism>
<feature type="domain" description="Ribonuclease H1 N-terminal" evidence="2">
    <location>
        <begin position="236"/>
        <end position="272"/>
    </location>
</feature>
<comment type="caution">
    <text evidence="3">The sequence shown here is derived from an EMBL/GenBank/DDBJ whole genome shotgun (WGS) entry which is preliminary data.</text>
</comment>
<dbReference type="Pfam" id="PF01693">
    <property type="entry name" value="Cauli_VI"/>
    <property type="match status" value="1"/>
</dbReference>
<dbReference type="SUPFAM" id="SSF55658">
    <property type="entry name" value="L9 N-domain-like"/>
    <property type="match status" value="1"/>
</dbReference>
<evidence type="ECO:0000256" key="1">
    <source>
        <dbReference type="SAM" id="MobiDB-lite"/>
    </source>
</evidence>
<keyword evidence="4" id="KW-1185">Reference proteome</keyword>
<feature type="region of interest" description="Disordered" evidence="1">
    <location>
        <begin position="144"/>
        <end position="178"/>
    </location>
</feature>
<dbReference type="Proteomes" id="UP001218218">
    <property type="component" value="Unassembled WGS sequence"/>
</dbReference>
<reference evidence="3" key="1">
    <citation type="submission" date="2023-03" db="EMBL/GenBank/DDBJ databases">
        <title>Massive genome expansion in bonnet fungi (Mycena s.s.) driven by repeated elements and novel gene families across ecological guilds.</title>
        <authorList>
            <consortium name="Lawrence Berkeley National Laboratory"/>
            <person name="Harder C.B."/>
            <person name="Miyauchi S."/>
            <person name="Viragh M."/>
            <person name="Kuo A."/>
            <person name="Thoen E."/>
            <person name="Andreopoulos B."/>
            <person name="Lu D."/>
            <person name="Skrede I."/>
            <person name="Drula E."/>
            <person name="Henrissat B."/>
            <person name="Morin E."/>
            <person name="Kohler A."/>
            <person name="Barry K."/>
            <person name="LaButti K."/>
            <person name="Morin E."/>
            <person name="Salamov A."/>
            <person name="Lipzen A."/>
            <person name="Mereny Z."/>
            <person name="Hegedus B."/>
            <person name="Baldrian P."/>
            <person name="Stursova M."/>
            <person name="Weitz H."/>
            <person name="Taylor A."/>
            <person name="Grigoriev I.V."/>
            <person name="Nagy L.G."/>
            <person name="Martin F."/>
            <person name="Kauserud H."/>
        </authorList>
    </citation>
    <scope>NUCLEOTIDE SEQUENCE</scope>
    <source>
        <strain evidence="3">CBHHK002</strain>
    </source>
</reference>
<gene>
    <name evidence="3" type="ORF">DFH08DRAFT_814384</name>
</gene>
<accession>A0AAD6ZP60</accession>
<dbReference type="EMBL" id="JARIHO010000034">
    <property type="protein sequence ID" value="KAJ7333270.1"/>
    <property type="molecule type" value="Genomic_DNA"/>
</dbReference>
<dbReference type="InterPro" id="IPR037056">
    <property type="entry name" value="RNase_H1_N_sf"/>
</dbReference>
<dbReference type="InterPro" id="IPR011320">
    <property type="entry name" value="RNase_H1_N"/>
</dbReference>
<sequence length="309" mass="33527">MSSNNATSEIGSFLESCIPSLANLEQSFISAGVTTRADVLAISGWDRQQIKDYFTNDFHKGGDRPDREPLKAFPAYVLFMRLADDKCVCATMRTPPSPLQLSTNDDEAIARLLAALKIGHSPSPVDTADDSEIAWVLSVSLNTTSPSTPLPRTPPPLPHTPPLPPRTPAAQPPPYSSPRTFISHDTHSPSIYSFCTLTVQGTTPHWSIAGTATRNVPRAHVVAMRSPRKKKPPAAAYVVFCGLRCRVFGTWAETQALVTGVPNCIFHGYPSLHAVHAAFNYAQEQSWTRVCTNPAAEPITALPQPMTSD</sequence>
<dbReference type="InterPro" id="IPR009027">
    <property type="entry name" value="Ribosomal_bL9/RNase_H1_N"/>
</dbReference>
<name>A0AAD6ZP60_9AGAR</name>
<dbReference type="AlphaFoldDB" id="A0AAD6ZP60"/>
<proteinExistence type="predicted"/>
<feature type="compositionally biased region" description="Pro residues" evidence="1">
    <location>
        <begin position="148"/>
        <end position="176"/>
    </location>
</feature>
<evidence type="ECO:0000259" key="2">
    <source>
        <dbReference type="Pfam" id="PF01693"/>
    </source>
</evidence>
<evidence type="ECO:0000313" key="3">
    <source>
        <dbReference type="EMBL" id="KAJ7333270.1"/>
    </source>
</evidence>